<dbReference type="Proteomes" id="UP000639396">
    <property type="component" value="Unassembled WGS sequence"/>
</dbReference>
<dbReference type="InterPro" id="IPR010064">
    <property type="entry name" value="HK97-gp10_tail"/>
</dbReference>
<sequence>MINLSSLMRKLDRLGGDSRKSLRIGMLQATKQVQGDAKMLAPVANVDGGRLRNSIEATVEEQGGELVGKVATNVEYAAYVEFGTGQRGEESPSPPKSPEKLSYRQDWAGMPAQPYLYPAAEQNKEIVPKIVASQLRKDIRKLGGS</sequence>
<gene>
    <name evidence="2" type="ORF">IDH45_06295</name>
</gene>
<dbReference type="Pfam" id="PF04883">
    <property type="entry name" value="HK97-gp10_like"/>
    <property type="match status" value="1"/>
</dbReference>
<dbReference type="NCBIfam" id="TIGR01725">
    <property type="entry name" value="phge_HK97_gp10"/>
    <property type="match status" value="1"/>
</dbReference>
<evidence type="ECO:0000256" key="1">
    <source>
        <dbReference type="SAM" id="MobiDB-lite"/>
    </source>
</evidence>
<dbReference type="AlphaFoldDB" id="A0A927GY72"/>
<feature type="region of interest" description="Disordered" evidence="1">
    <location>
        <begin position="82"/>
        <end position="103"/>
    </location>
</feature>
<accession>A0A927GY72</accession>
<comment type="caution">
    <text evidence="2">The sequence shown here is derived from an EMBL/GenBank/DDBJ whole genome shotgun (WGS) entry which is preliminary data.</text>
</comment>
<dbReference type="EMBL" id="JACXJA010000006">
    <property type="protein sequence ID" value="MBD2861601.1"/>
    <property type="molecule type" value="Genomic_DNA"/>
</dbReference>
<reference evidence="2" key="1">
    <citation type="submission" date="2020-09" db="EMBL/GenBank/DDBJ databases">
        <title>A novel bacterium of genus Paenibacillus, isolated from South China Sea.</title>
        <authorList>
            <person name="Huang H."/>
            <person name="Mo K."/>
            <person name="Hu Y."/>
        </authorList>
    </citation>
    <scope>NUCLEOTIDE SEQUENCE</scope>
    <source>
        <strain evidence="2">IB182363</strain>
    </source>
</reference>
<evidence type="ECO:0000313" key="2">
    <source>
        <dbReference type="EMBL" id="MBD2861601.1"/>
    </source>
</evidence>
<evidence type="ECO:0000313" key="3">
    <source>
        <dbReference type="Proteomes" id="UP000639396"/>
    </source>
</evidence>
<name>A0A927GY72_9BACL</name>
<keyword evidence="3" id="KW-1185">Reference proteome</keyword>
<organism evidence="2 3">
    <name type="scientific">Paenibacillus oceani</name>
    <dbReference type="NCBI Taxonomy" id="2772510"/>
    <lineage>
        <taxon>Bacteria</taxon>
        <taxon>Bacillati</taxon>
        <taxon>Bacillota</taxon>
        <taxon>Bacilli</taxon>
        <taxon>Bacillales</taxon>
        <taxon>Paenibacillaceae</taxon>
        <taxon>Paenibacillus</taxon>
    </lineage>
</organism>
<protein>
    <submittedName>
        <fullName evidence="2">HK97 gp10 family phage protein</fullName>
    </submittedName>
</protein>
<proteinExistence type="predicted"/>
<dbReference type="RefSeq" id="WP_190925739.1">
    <property type="nucleotide sequence ID" value="NZ_JACXJA010000006.1"/>
</dbReference>